<dbReference type="RefSeq" id="XP_004346559.1">
    <property type="nucleotide sequence ID" value="XM_004346509.1"/>
</dbReference>
<dbReference type="PANTHER" id="PTHR36974">
    <property type="entry name" value="MEMBRANE PROTEIN-RELATED"/>
    <property type="match status" value="1"/>
</dbReference>
<organism evidence="2 3">
    <name type="scientific">Acanthamoeba castellanii (strain ATCC 30010 / Neff)</name>
    <dbReference type="NCBI Taxonomy" id="1257118"/>
    <lineage>
        <taxon>Eukaryota</taxon>
        <taxon>Amoebozoa</taxon>
        <taxon>Discosea</taxon>
        <taxon>Longamoebia</taxon>
        <taxon>Centramoebida</taxon>
        <taxon>Acanthamoebidae</taxon>
        <taxon>Acanthamoeba</taxon>
    </lineage>
</organism>
<dbReference type="EMBL" id="KB007901">
    <property type="protein sequence ID" value="ELR21614.1"/>
    <property type="molecule type" value="Genomic_DNA"/>
</dbReference>
<keyword evidence="1" id="KW-1133">Transmembrane helix</keyword>
<keyword evidence="1" id="KW-0812">Transmembrane</keyword>
<name>L8H801_ACACF</name>
<feature type="transmembrane region" description="Helical" evidence="1">
    <location>
        <begin position="47"/>
        <end position="66"/>
    </location>
</feature>
<dbReference type="AlphaFoldDB" id="L8H801"/>
<feature type="transmembrane region" description="Helical" evidence="1">
    <location>
        <begin position="108"/>
        <end position="128"/>
    </location>
</feature>
<evidence type="ECO:0000313" key="3">
    <source>
        <dbReference type="Proteomes" id="UP000011083"/>
    </source>
</evidence>
<evidence type="ECO:0000313" key="2">
    <source>
        <dbReference type="EMBL" id="ELR21614.1"/>
    </source>
</evidence>
<dbReference type="GeneID" id="14922517"/>
<feature type="transmembrane region" description="Helical" evidence="1">
    <location>
        <begin position="78"/>
        <end position="101"/>
    </location>
</feature>
<gene>
    <name evidence="2" type="ORF">ACA1_229150</name>
</gene>
<dbReference type="PANTHER" id="PTHR36974:SF1">
    <property type="entry name" value="DOXX FAMILY MEMBRANE PROTEIN"/>
    <property type="match status" value="1"/>
</dbReference>
<dbReference type="KEGG" id="acan:ACA1_229150"/>
<proteinExistence type="predicted"/>
<reference evidence="2 3" key="1">
    <citation type="journal article" date="2013" name="Genome Biol.">
        <title>Genome of Acanthamoeba castellanii highlights extensive lateral gene transfer and early evolution of tyrosine kinase signaling.</title>
        <authorList>
            <person name="Clarke M."/>
            <person name="Lohan A.J."/>
            <person name="Liu B."/>
            <person name="Lagkouvardos I."/>
            <person name="Roy S."/>
            <person name="Zafar N."/>
            <person name="Bertelli C."/>
            <person name="Schilde C."/>
            <person name="Kianianmomeni A."/>
            <person name="Burglin T.R."/>
            <person name="Frech C."/>
            <person name="Turcotte B."/>
            <person name="Kopec K.O."/>
            <person name="Synnott J.M."/>
            <person name="Choo C."/>
            <person name="Paponov I."/>
            <person name="Finkler A."/>
            <person name="Soon Heng Tan C."/>
            <person name="Hutchins A.P."/>
            <person name="Weinmeier T."/>
            <person name="Rattei T."/>
            <person name="Chu J.S."/>
            <person name="Gimenez G."/>
            <person name="Irimia M."/>
            <person name="Rigden D.J."/>
            <person name="Fitzpatrick D.A."/>
            <person name="Lorenzo-Morales J."/>
            <person name="Bateman A."/>
            <person name="Chiu C.H."/>
            <person name="Tang P."/>
            <person name="Hegemann P."/>
            <person name="Fromm H."/>
            <person name="Raoult D."/>
            <person name="Greub G."/>
            <person name="Miranda-Saavedra D."/>
            <person name="Chen N."/>
            <person name="Nash P."/>
            <person name="Ginger M.L."/>
            <person name="Horn M."/>
            <person name="Schaap P."/>
            <person name="Caler L."/>
            <person name="Loftus B."/>
        </authorList>
    </citation>
    <scope>NUCLEOTIDE SEQUENCE [LARGE SCALE GENOMIC DNA]</scope>
    <source>
        <strain evidence="2 3">Neff</strain>
    </source>
</reference>
<evidence type="ECO:0000256" key="1">
    <source>
        <dbReference type="SAM" id="Phobius"/>
    </source>
</evidence>
<protein>
    <recommendedName>
        <fullName evidence="4">Transmembrane protein</fullName>
    </recommendedName>
</protein>
<dbReference type="VEuPathDB" id="AmoebaDB:ACA1_229150"/>
<evidence type="ECO:0008006" key="4">
    <source>
        <dbReference type="Google" id="ProtNLM"/>
    </source>
</evidence>
<keyword evidence="1" id="KW-0472">Membrane</keyword>
<feature type="transmembrane region" description="Helical" evidence="1">
    <location>
        <begin position="140"/>
        <end position="160"/>
    </location>
</feature>
<accession>L8H801</accession>
<keyword evidence="3" id="KW-1185">Reference proteome</keyword>
<dbReference type="Proteomes" id="UP000011083">
    <property type="component" value="Unassembled WGS sequence"/>
</dbReference>
<sequence length="202" mass="22616">MRKERELSFDYVADDASFYGSNEATTQSLFRSFRCCQHSCQPSFQGGLAWVLGLASVGTSMVHLFFPEQFHQAIPPYLPFSFLLIGVVGFCQCAAGVGLLMPHLRRPAGWLLTFVVLVTFPANAHLFFDAFYSKVELWQFTLIAVWVSCQLVLVMLVYAASAPWTRPHPKELIPHHHSERCMTPSVDRDAGPPDPSLALPEL</sequence>